<gene>
    <name evidence="2" type="ORF">PCOR1329_LOCUS12622</name>
    <name evidence="1" type="ORF">PCOR1329_LOCUS9807</name>
</gene>
<evidence type="ECO:0000313" key="3">
    <source>
        <dbReference type="Proteomes" id="UP001189429"/>
    </source>
</evidence>
<dbReference type="EMBL" id="CAUYUJ010003696">
    <property type="protein sequence ID" value="CAK0806384.1"/>
    <property type="molecule type" value="Genomic_DNA"/>
</dbReference>
<comment type="caution">
    <text evidence="2">The sequence shown here is derived from an EMBL/GenBank/DDBJ whole genome shotgun (WGS) entry which is preliminary data.</text>
</comment>
<dbReference type="PANTHER" id="PTHR19446">
    <property type="entry name" value="REVERSE TRANSCRIPTASES"/>
    <property type="match status" value="1"/>
</dbReference>
<keyword evidence="3" id="KW-1185">Reference proteome</keyword>
<evidence type="ECO:0000313" key="2">
    <source>
        <dbReference type="EMBL" id="CAK0806384.1"/>
    </source>
</evidence>
<reference evidence="2" key="1">
    <citation type="submission" date="2023-10" db="EMBL/GenBank/DDBJ databases">
        <authorList>
            <person name="Chen Y."/>
            <person name="Shah S."/>
            <person name="Dougan E. K."/>
            <person name="Thang M."/>
            <person name="Chan C."/>
        </authorList>
    </citation>
    <scope>NUCLEOTIDE SEQUENCE [LARGE SCALE GENOMIC DNA]</scope>
</reference>
<protein>
    <recommendedName>
        <fullName evidence="4">Reverse transcriptase domain-containing protein</fullName>
    </recommendedName>
</protein>
<accession>A0ABN9QN41</accession>
<name>A0ABN9QN41_9DINO</name>
<sequence>GSQSANVNFIREYRRGQDSVFMSVLRDMVELQIEDPTHHNARHRLLTSIDRVFISFAGWVLNQLSLSGRVSEMPEVLNRRGIGDHAPVVIEAACSLPTPSSERRIPSDVFKHPKFSGFIVETYEACELAKLSPPLALDLVVKIMREAARYARDCILKHSPNDLFAKFITMKSMARAIWRQDVRLAQRIRASCQLGKDFLVVDPSAGAVQLSDPTLFASTSNSIHEAIYLRNESRVKNDINNATNERSKAKLRRKLRGLVLRGKLWSPFDRRMPLKGVLSDDGSGSATREPTEVLQSLSRHWGAVFGISKKIDENAAQQCLDRFGPHCCLRDLPPPSRKSLEMHLEKLNDSEPGPDGLAYSAWLYNPLGIEILDKALWRVLEGGRLLPSFNHLRGAFIAKGSRLQDEEEVLRKPGDARPLGLKQTSNKILTGVVISVLSRKLGDIVDGDQRGFVSGRNFGVNILDLDVRSRMASMQPNAHLARPALCTFDFGQAFPSVAHAWIFLVLRHVQLPPPMYHFFVCIYEGVMCYGVHIRVQVWVWLFNVLCGILQGCPASGALFALASHPFLVEFRQALAVTGPEKPISATRACADDIGAVVVRVSKLLDLKGVFDHCEEARSLLI</sequence>
<dbReference type="EMBL" id="CAUYUJ010002755">
    <property type="protein sequence ID" value="CAK0802239.1"/>
    <property type="molecule type" value="Genomic_DNA"/>
</dbReference>
<evidence type="ECO:0008006" key="4">
    <source>
        <dbReference type="Google" id="ProtNLM"/>
    </source>
</evidence>
<evidence type="ECO:0000313" key="1">
    <source>
        <dbReference type="EMBL" id="CAK0802239.1"/>
    </source>
</evidence>
<feature type="non-terminal residue" evidence="2">
    <location>
        <position position="1"/>
    </location>
</feature>
<proteinExistence type="predicted"/>
<dbReference type="Proteomes" id="UP001189429">
    <property type="component" value="Unassembled WGS sequence"/>
</dbReference>
<organism evidence="2 3">
    <name type="scientific">Prorocentrum cordatum</name>
    <dbReference type="NCBI Taxonomy" id="2364126"/>
    <lineage>
        <taxon>Eukaryota</taxon>
        <taxon>Sar</taxon>
        <taxon>Alveolata</taxon>
        <taxon>Dinophyceae</taxon>
        <taxon>Prorocentrales</taxon>
        <taxon>Prorocentraceae</taxon>
        <taxon>Prorocentrum</taxon>
    </lineage>
</organism>